<gene>
    <name evidence="2" type="ORF">Pmani_023015</name>
</gene>
<dbReference type="AlphaFoldDB" id="A0AAE1PAI4"/>
<dbReference type="EMBL" id="JAWZYT010002335">
    <property type="protein sequence ID" value="KAK4305070.1"/>
    <property type="molecule type" value="Genomic_DNA"/>
</dbReference>
<comment type="caution">
    <text evidence="2">The sequence shown here is derived from an EMBL/GenBank/DDBJ whole genome shotgun (WGS) entry which is preliminary data.</text>
</comment>
<accession>A0AAE1PAI4</accession>
<name>A0AAE1PAI4_9EUCA</name>
<evidence type="ECO:0000256" key="1">
    <source>
        <dbReference type="SAM" id="MobiDB-lite"/>
    </source>
</evidence>
<feature type="compositionally biased region" description="Basic and acidic residues" evidence="1">
    <location>
        <begin position="1"/>
        <end position="11"/>
    </location>
</feature>
<sequence>MKGVRGNEKWQKFVPRSGGRGTEEGRGVDVIVVEERLTKDWWSYGLKTCLTCFPKDNAQLTPSDKDS</sequence>
<protein>
    <submittedName>
        <fullName evidence="2">Uncharacterized protein</fullName>
    </submittedName>
</protein>
<feature type="region of interest" description="Disordered" evidence="1">
    <location>
        <begin position="1"/>
        <end position="25"/>
    </location>
</feature>
<evidence type="ECO:0000313" key="2">
    <source>
        <dbReference type="EMBL" id="KAK4305070.1"/>
    </source>
</evidence>
<dbReference type="Proteomes" id="UP001292094">
    <property type="component" value="Unassembled WGS sequence"/>
</dbReference>
<evidence type="ECO:0000313" key="3">
    <source>
        <dbReference type="Proteomes" id="UP001292094"/>
    </source>
</evidence>
<reference evidence="2" key="1">
    <citation type="submission" date="2023-11" db="EMBL/GenBank/DDBJ databases">
        <title>Genome assemblies of two species of porcelain crab, Petrolisthes cinctipes and Petrolisthes manimaculis (Anomura: Porcellanidae).</title>
        <authorList>
            <person name="Angst P."/>
        </authorList>
    </citation>
    <scope>NUCLEOTIDE SEQUENCE</scope>
    <source>
        <strain evidence="2">PB745_02</strain>
        <tissue evidence="2">Gill</tissue>
    </source>
</reference>
<proteinExistence type="predicted"/>
<organism evidence="2 3">
    <name type="scientific">Petrolisthes manimaculis</name>
    <dbReference type="NCBI Taxonomy" id="1843537"/>
    <lineage>
        <taxon>Eukaryota</taxon>
        <taxon>Metazoa</taxon>
        <taxon>Ecdysozoa</taxon>
        <taxon>Arthropoda</taxon>
        <taxon>Crustacea</taxon>
        <taxon>Multicrustacea</taxon>
        <taxon>Malacostraca</taxon>
        <taxon>Eumalacostraca</taxon>
        <taxon>Eucarida</taxon>
        <taxon>Decapoda</taxon>
        <taxon>Pleocyemata</taxon>
        <taxon>Anomura</taxon>
        <taxon>Galatheoidea</taxon>
        <taxon>Porcellanidae</taxon>
        <taxon>Petrolisthes</taxon>
    </lineage>
</organism>
<keyword evidence="3" id="KW-1185">Reference proteome</keyword>